<evidence type="ECO:0000256" key="1">
    <source>
        <dbReference type="ARBA" id="ARBA00004123"/>
    </source>
</evidence>
<evidence type="ECO:0000313" key="10">
    <source>
        <dbReference type="Proteomes" id="UP000290289"/>
    </source>
</evidence>
<dbReference type="EMBL" id="RDQH01000334">
    <property type="protein sequence ID" value="RXH92765.1"/>
    <property type="molecule type" value="Genomic_DNA"/>
</dbReference>
<sequence>MAFPPADDHHNPNPNHLHLESLPLIDLGLLSQSDLYSLSLISSSSSQSHPTRRFDDDVLIPKIDRSVFNESAGSRKQTYSRLRLAPRNSQFPIPNPKSQKTIPHFHPRDSETLQIIALLKQLFPSEKAPNENDDVLVPVPVHLAQYDATPGPFVENFPAGLSVDISKKRKRGRPRKDHNAIISYRSVNADVSMKMRGGDNTPPGIVVQSSEGSRKRGRPRKDENRVVSMAKREKKVTVKEGKVKVEEGEMVMVNGNGVVVDLAAVENADGLFGEELRRRTEAMETQAQLLGFLGGLEGQWSSARKKRKIVPAGELGDVLPMHWKILLSLKRNGGLVRLFCKRYISPNGQQFVSCKEVNSYLISYFGVGNKSIPGHTGGSIQLSNKMVSGDGMQQDTNLTFEDESKANELASRLLMPVTSVSPGHEKQENFFHTENLQEFHAGEEMGMPKKVDPIKTGILQTSLKFHESGQIDREASSDAVAKYESSAGFPCGKVNNDITNCFGSNNSESNSLSCEDQALKNNKIGKDLGFSEQGSAVIMTNDKLVDEPTGPGLSFGETNILDCFHGGINDGFKASVSSVDLPKVDTDTALNGTRKERRSENIDNNQLTSTEESTKFDDVDDRGNGRLISGISENCIGPHNVCTNVVQQSTSEACSLLPSTIIQSLQNRGSERGLCSTTVEKTCDVRDDFNSESLCTSYGPKFDNIDLSGNDDKAISLSSDHAMPNAGATEINEHVISTGSCSSVPGLDGQSCIALSNVKNPSCMVEELWQEKSFQSNVSVPFVKQGRGSSGTGMINPSGYACNVNSTYSSSMEESKHEDSKRSWNKEVMLSFSNSYAGSVANSLTKTPHERSSGGPSLVHPGNSQTFFTGNKLTGIFSSSVLDDKLIRGSVDGSIHPNGEEQIPGIEHNINRVYGSIMWEQPNTESAEKSRNNEPLNHSQPSGGVMAEFMWRSDGQNVQQSGLVDTPFELMQSSGHYPNIGLLSDKGANGALSVNEKRDNMSGLEGLKLGQFDYNFPTVQATSHTKESKVLSYDGEMEQGFSSSDWLEKESLPSMPNIASGYEINTCVWCRNEFHHEVCERTQPGSVGFDGTVMKITFLVDRSNVPMQEADVSGSVCAAEPASCPTESVADTIFGFRYSNCPVDGACRSVESMGVIVGDEVSLQRALNMVHKNTHDYVAVLFYASWCPFSRMFKPTFSILASLYPSIPHFAFEESAIRPSILSKYGVHGFPTLFILNSTMRIRYQGARTPGSLIAFYSHVTGFKTVSLDQLSLEKIGYPLNHERHDSTEQESCPFSWARSPENLLRQETYLALASAFVLLRLLYFFFPALLSFAQSAWRWHIQDMRLGSLLEHPLAFLKRAVQLFNSLKEPCKRSNLQEGAMNARVWASKSLATVSIGDASTSRDHSKYLFK</sequence>
<feature type="region of interest" description="Disordered" evidence="6">
    <location>
        <begin position="842"/>
        <end position="863"/>
    </location>
</feature>
<dbReference type="Pfam" id="PF02178">
    <property type="entry name" value="AT_hook"/>
    <property type="match status" value="2"/>
</dbReference>
<evidence type="ECO:0000256" key="7">
    <source>
        <dbReference type="SAM" id="Phobius"/>
    </source>
</evidence>
<evidence type="ECO:0000313" key="9">
    <source>
        <dbReference type="EMBL" id="RXH92765.1"/>
    </source>
</evidence>
<dbReference type="SUPFAM" id="SSF52833">
    <property type="entry name" value="Thioredoxin-like"/>
    <property type="match status" value="1"/>
</dbReference>
<keyword evidence="7" id="KW-0472">Membrane</keyword>
<comment type="subcellular location">
    <subcellularLocation>
        <location evidence="1">Nucleus</location>
    </subcellularLocation>
</comment>
<keyword evidence="10" id="KW-1185">Reference proteome</keyword>
<feature type="compositionally biased region" description="Basic and acidic residues" evidence="6">
    <location>
        <begin position="612"/>
        <end position="621"/>
    </location>
</feature>
<dbReference type="SMART" id="SM00384">
    <property type="entry name" value="AT_hook"/>
    <property type="match status" value="2"/>
</dbReference>
<evidence type="ECO:0000259" key="8">
    <source>
        <dbReference type="PROSITE" id="PS51352"/>
    </source>
</evidence>
<dbReference type="Gene3D" id="3.40.30.10">
    <property type="entry name" value="Glutaredoxin"/>
    <property type="match status" value="1"/>
</dbReference>
<proteinExistence type="predicted"/>
<dbReference type="InterPro" id="IPR017956">
    <property type="entry name" value="AT_hook_DNA-bd_motif"/>
</dbReference>
<dbReference type="CDD" id="cd02999">
    <property type="entry name" value="PDI_a_ERp44_like"/>
    <property type="match status" value="1"/>
</dbReference>
<protein>
    <recommendedName>
        <fullName evidence="8">Thioredoxin domain-containing protein</fullName>
    </recommendedName>
</protein>
<gene>
    <name evidence="9" type="ORF">DVH24_042539</name>
</gene>
<evidence type="ECO:0000256" key="4">
    <source>
        <dbReference type="ARBA" id="ARBA00023163"/>
    </source>
</evidence>
<feature type="region of interest" description="Disordered" evidence="6">
    <location>
        <begin position="587"/>
        <end position="621"/>
    </location>
</feature>
<keyword evidence="7" id="KW-1133">Transmembrane helix</keyword>
<evidence type="ECO:0000256" key="3">
    <source>
        <dbReference type="ARBA" id="ARBA00023125"/>
    </source>
</evidence>
<keyword evidence="2" id="KW-0805">Transcription regulation</keyword>
<evidence type="ECO:0000256" key="2">
    <source>
        <dbReference type="ARBA" id="ARBA00023015"/>
    </source>
</evidence>
<accession>A0A498JD42</accession>
<keyword evidence="4" id="KW-0804">Transcription</keyword>
<keyword evidence="3" id="KW-0238">DNA-binding</keyword>
<keyword evidence="7" id="KW-0812">Transmembrane</keyword>
<dbReference type="InterPro" id="IPR037472">
    <property type="entry name" value="MBD8"/>
</dbReference>
<dbReference type="InterPro" id="IPR016177">
    <property type="entry name" value="DNA-bd_dom_sf"/>
</dbReference>
<dbReference type="PANTHER" id="PTHR37701">
    <property type="entry name" value="METHYL-CPG-BINDING DOMAIN-CONTAINING PROTEIN 8"/>
    <property type="match status" value="1"/>
</dbReference>
<feature type="compositionally biased region" description="Polar residues" evidence="6">
    <location>
        <begin position="602"/>
        <end position="611"/>
    </location>
</feature>
<dbReference type="GO" id="GO:0005634">
    <property type="term" value="C:nucleus"/>
    <property type="evidence" value="ECO:0007669"/>
    <property type="project" value="UniProtKB-SubCell"/>
</dbReference>
<reference evidence="9 10" key="1">
    <citation type="submission" date="2018-10" db="EMBL/GenBank/DDBJ databases">
        <title>A high-quality apple genome assembly.</title>
        <authorList>
            <person name="Hu J."/>
        </authorList>
    </citation>
    <scope>NUCLEOTIDE SEQUENCE [LARGE SCALE GENOMIC DNA]</scope>
    <source>
        <strain evidence="10">cv. HFTH1</strain>
        <tissue evidence="9">Young leaf</tissue>
    </source>
</reference>
<dbReference type="SUPFAM" id="SSF54171">
    <property type="entry name" value="DNA-binding domain"/>
    <property type="match status" value="1"/>
</dbReference>
<feature type="transmembrane region" description="Helical" evidence="7">
    <location>
        <begin position="1310"/>
        <end position="1331"/>
    </location>
</feature>
<dbReference type="InterPro" id="IPR036249">
    <property type="entry name" value="Thioredoxin-like_sf"/>
</dbReference>
<name>A0A498JD42_MALDO</name>
<organism evidence="9 10">
    <name type="scientific">Malus domestica</name>
    <name type="common">Apple</name>
    <name type="synonym">Pyrus malus</name>
    <dbReference type="NCBI Taxonomy" id="3750"/>
    <lineage>
        <taxon>Eukaryota</taxon>
        <taxon>Viridiplantae</taxon>
        <taxon>Streptophyta</taxon>
        <taxon>Embryophyta</taxon>
        <taxon>Tracheophyta</taxon>
        <taxon>Spermatophyta</taxon>
        <taxon>Magnoliopsida</taxon>
        <taxon>eudicotyledons</taxon>
        <taxon>Gunneridae</taxon>
        <taxon>Pentapetalae</taxon>
        <taxon>rosids</taxon>
        <taxon>fabids</taxon>
        <taxon>Rosales</taxon>
        <taxon>Rosaceae</taxon>
        <taxon>Amygdaloideae</taxon>
        <taxon>Maleae</taxon>
        <taxon>Malus</taxon>
    </lineage>
</organism>
<feature type="region of interest" description="Disordered" evidence="6">
    <location>
        <begin position="193"/>
        <end position="225"/>
    </location>
</feature>
<keyword evidence="5" id="KW-0539">Nucleus</keyword>
<comment type="caution">
    <text evidence="9">The sequence shown here is derived from an EMBL/GenBank/DDBJ whole genome shotgun (WGS) entry which is preliminary data.</text>
</comment>
<dbReference type="Pfam" id="PF00085">
    <property type="entry name" value="Thioredoxin"/>
    <property type="match status" value="1"/>
</dbReference>
<dbReference type="GO" id="GO:0003677">
    <property type="term" value="F:DNA binding"/>
    <property type="evidence" value="ECO:0007669"/>
    <property type="project" value="UniProtKB-KW"/>
</dbReference>
<dbReference type="PANTHER" id="PTHR37701:SF13">
    <property type="entry name" value="C2H2-TYPE DOMAIN-CONTAINING PROTEIN"/>
    <property type="match status" value="1"/>
</dbReference>
<dbReference type="InterPro" id="IPR013766">
    <property type="entry name" value="Thioredoxin_domain"/>
</dbReference>
<feature type="domain" description="Thioredoxin" evidence="8">
    <location>
        <begin position="1127"/>
        <end position="1262"/>
    </location>
</feature>
<evidence type="ECO:0000256" key="5">
    <source>
        <dbReference type="ARBA" id="ARBA00023242"/>
    </source>
</evidence>
<dbReference type="PROSITE" id="PS51352">
    <property type="entry name" value="THIOREDOXIN_2"/>
    <property type="match status" value="1"/>
</dbReference>
<evidence type="ECO:0000256" key="6">
    <source>
        <dbReference type="SAM" id="MobiDB-lite"/>
    </source>
</evidence>
<dbReference type="Proteomes" id="UP000290289">
    <property type="component" value="Chromosome 8"/>
</dbReference>